<reference evidence="10 11" key="2">
    <citation type="journal article" date="2009" name="Appl. Environ. Microbiol.">
        <title>Rhizobium sp. strain NGR234 possesses a remarkable number of secretion systems.</title>
        <authorList>
            <person name="Schmeisser C."/>
            <person name="Liesegang H."/>
            <person name="Krysciak D."/>
            <person name="Bakkou N."/>
            <person name="Le Quere A."/>
            <person name="Wollherr A."/>
            <person name="Heinemeyer I."/>
            <person name="Morgenstern B."/>
            <person name="Pommerening-Roeser A."/>
            <person name="Flores M."/>
            <person name="Palacios R."/>
            <person name="Brenner S."/>
            <person name="Gottschalk G."/>
            <person name="Schmitz R.A."/>
            <person name="Broughton W.J."/>
            <person name="Perret X."/>
            <person name="Strittmatter A.W."/>
            <person name="Streit W.R."/>
        </authorList>
    </citation>
    <scope>NUCLEOTIDE SEQUENCE [LARGE SCALE GENOMIC DNA]</scope>
    <source>
        <strain evidence="11">NBRC 101917 / NGR234</strain>
    </source>
</reference>
<keyword evidence="4 8" id="KW-0479">Metal-binding</keyword>
<evidence type="ECO:0000313" key="10">
    <source>
        <dbReference type="EMBL" id="ACP21729.1"/>
    </source>
</evidence>
<dbReference type="GO" id="GO:0004540">
    <property type="term" value="F:RNA nuclease activity"/>
    <property type="evidence" value="ECO:0007669"/>
    <property type="project" value="InterPro"/>
</dbReference>
<organism evidence="10 11">
    <name type="scientific">Sinorhizobium fredii (strain NBRC 101917 / NGR234)</name>
    <dbReference type="NCBI Taxonomy" id="394"/>
    <lineage>
        <taxon>Bacteria</taxon>
        <taxon>Pseudomonadati</taxon>
        <taxon>Pseudomonadota</taxon>
        <taxon>Alphaproteobacteria</taxon>
        <taxon>Hyphomicrobiales</taxon>
        <taxon>Rhizobiaceae</taxon>
        <taxon>Sinorhizobium/Ensifer group</taxon>
        <taxon>Sinorhizobium</taxon>
    </lineage>
</organism>
<dbReference type="InterPro" id="IPR029060">
    <property type="entry name" value="PIN-like_dom_sf"/>
</dbReference>
<comment type="cofactor">
    <cofactor evidence="1 8">
        <name>Mg(2+)</name>
        <dbReference type="ChEBI" id="CHEBI:18420"/>
    </cofactor>
</comment>
<evidence type="ECO:0000256" key="5">
    <source>
        <dbReference type="ARBA" id="ARBA00022801"/>
    </source>
</evidence>
<dbReference type="AlphaFoldDB" id="C3KNS1"/>
<evidence type="ECO:0000256" key="7">
    <source>
        <dbReference type="ARBA" id="ARBA00038093"/>
    </source>
</evidence>
<dbReference type="PATRIC" id="fig|394.7.peg.711"/>
<dbReference type="PANTHER" id="PTHR33653:SF1">
    <property type="entry name" value="RIBONUCLEASE VAPC2"/>
    <property type="match status" value="1"/>
</dbReference>
<feature type="domain" description="PIN" evidence="9">
    <location>
        <begin position="2"/>
        <end position="122"/>
    </location>
</feature>
<keyword evidence="3 8" id="KW-0540">Nuclease</keyword>
<dbReference type="GO" id="GO:0090729">
    <property type="term" value="F:toxin activity"/>
    <property type="evidence" value="ECO:0007669"/>
    <property type="project" value="UniProtKB-KW"/>
</dbReference>
<dbReference type="GO" id="GO:0000287">
    <property type="term" value="F:magnesium ion binding"/>
    <property type="evidence" value="ECO:0007669"/>
    <property type="project" value="UniProtKB-UniRule"/>
</dbReference>
<geneLocation type="plasmid" evidence="11">
    <name>sym pNGR234b</name>
</geneLocation>
<protein>
    <recommendedName>
        <fullName evidence="8">Ribonuclease VapC</fullName>
        <shortName evidence="8">RNase VapC</shortName>
        <ecNumber evidence="8">3.1.-.-</ecNumber>
    </recommendedName>
    <alternativeName>
        <fullName evidence="8">Toxin VapC</fullName>
    </alternativeName>
</protein>
<dbReference type="HOGENOM" id="CLU_118482_8_2_5"/>
<reference evidence="11" key="1">
    <citation type="journal article" date="2004" name="J. Bacteriol.">
        <title>An evolutionary hot spot: the pNGR234b replicon of Rhizobium sp. strain NGR234.</title>
        <authorList>
            <person name="Streit W.R."/>
            <person name="Schmitz R.A."/>
            <person name="Perret X."/>
            <person name="Staehelin C."/>
            <person name="Deakin W.J."/>
            <person name="Raasch C."/>
            <person name="Liesegang H."/>
            <person name="Broughton W.J."/>
        </authorList>
    </citation>
    <scope>NUCLEOTIDE SEQUENCE [LARGE SCALE GENOMIC DNA]</scope>
    <source>
        <strain evidence="11">NBRC 101917 / NGR234</strain>
    </source>
</reference>
<dbReference type="CDD" id="cd18731">
    <property type="entry name" value="PIN_NgFitB-like"/>
    <property type="match status" value="1"/>
</dbReference>
<evidence type="ECO:0000256" key="8">
    <source>
        <dbReference type="HAMAP-Rule" id="MF_00265"/>
    </source>
</evidence>
<dbReference type="SUPFAM" id="SSF88723">
    <property type="entry name" value="PIN domain-like"/>
    <property type="match status" value="1"/>
</dbReference>
<gene>
    <name evidence="8" type="primary">vapC</name>
    <name evidence="10" type="ordered locus">NGR_b02640</name>
</gene>
<keyword evidence="11" id="KW-1185">Reference proteome</keyword>
<keyword evidence="6 8" id="KW-0460">Magnesium</keyword>
<evidence type="ECO:0000256" key="2">
    <source>
        <dbReference type="ARBA" id="ARBA00022649"/>
    </source>
</evidence>
<keyword evidence="2 8" id="KW-1277">Toxin-antitoxin system</keyword>
<evidence type="ECO:0000259" key="9">
    <source>
        <dbReference type="Pfam" id="PF01850"/>
    </source>
</evidence>
<comment type="similarity">
    <text evidence="7 8">Belongs to the PINc/VapC protein family.</text>
</comment>
<keyword evidence="10" id="KW-0614">Plasmid</keyword>
<feature type="binding site" evidence="8">
    <location>
        <position position="104"/>
    </location>
    <ligand>
        <name>Mg(2+)</name>
        <dbReference type="ChEBI" id="CHEBI:18420"/>
    </ligand>
</feature>
<evidence type="ECO:0000256" key="1">
    <source>
        <dbReference type="ARBA" id="ARBA00001946"/>
    </source>
</evidence>
<dbReference type="OrthoDB" id="5458135at2"/>
<evidence type="ECO:0000313" key="11">
    <source>
        <dbReference type="Proteomes" id="UP000001054"/>
    </source>
</evidence>
<sequence length="141" mass="15184">MIILDTNVLSDLLAPAPSVSVEAWLAGQPPAVIFTTTVTEAEILYGVRLMPDGRPRRELEAAIALIFREDLSGRVLAFDSDAADAYASIATRRRKSGRPISQFDAQIAAIALSRGAALATRNVVDFADTGVVIVNPWDHRP</sequence>
<comment type="function">
    <text evidence="8">Toxic component of a toxin-antitoxin (TA) system. An RNase.</text>
</comment>
<evidence type="ECO:0000256" key="3">
    <source>
        <dbReference type="ARBA" id="ARBA00022722"/>
    </source>
</evidence>
<dbReference type="EC" id="3.1.-.-" evidence="8"/>
<dbReference type="RefSeq" id="WP_012706328.1">
    <property type="nucleotide sequence ID" value="NC_012586.1"/>
</dbReference>
<feature type="binding site" evidence="8">
    <location>
        <position position="5"/>
    </location>
    <ligand>
        <name>Mg(2+)</name>
        <dbReference type="ChEBI" id="CHEBI:18420"/>
    </ligand>
</feature>
<dbReference type="Pfam" id="PF01850">
    <property type="entry name" value="PIN"/>
    <property type="match status" value="1"/>
</dbReference>
<dbReference type="GO" id="GO:0016787">
    <property type="term" value="F:hydrolase activity"/>
    <property type="evidence" value="ECO:0007669"/>
    <property type="project" value="UniProtKB-KW"/>
</dbReference>
<dbReference type="Gene3D" id="3.40.50.1010">
    <property type="entry name" value="5'-nuclease"/>
    <property type="match status" value="1"/>
</dbReference>
<dbReference type="KEGG" id="rhi:NGR_b02640"/>
<keyword evidence="8" id="KW-0800">Toxin</keyword>
<dbReference type="InterPro" id="IPR022907">
    <property type="entry name" value="VapC_family"/>
</dbReference>
<dbReference type="HAMAP" id="MF_00265">
    <property type="entry name" value="VapC_Nob1"/>
    <property type="match status" value="1"/>
</dbReference>
<accession>C3KNS1</accession>
<dbReference type="EMBL" id="CP000874">
    <property type="protein sequence ID" value="ACP21729.1"/>
    <property type="molecule type" value="Genomic_DNA"/>
</dbReference>
<keyword evidence="5 8" id="KW-0378">Hydrolase</keyword>
<evidence type="ECO:0000256" key="4">
    <source>
        <dbReference type="ARBA" id="ARBA00022723"/>
    </source>
</evidence>
<name>C3KNS1_SINFN</name>
<proteinExistence type="inferred from homology"/>
<evidence type="ECO:0000256" key="6">
    <source>
        <dbReference type="ARBA" id="ARBA00022842"/>
    </source>
</evidence>
<dbReference type="Proteomes" id="UP000001054">
    <property type="component" value="Plasmid pNGR234b"/>
</dbReference>
<dbReference type="PANTHER" id="PTHR33653">
    <property type="entry name" value="RIBONUCLEASE VAPC2"/>
    <property type="match status" value="1"/>
</dbReference>
<dbReference type="InterPro" id="IPR050556">
    <property type="entry name" value="Type_II_TA_system_RNase"/>
</dbReference>
<dbReference type="InterPro" id="IPR002716">
    <property type="entry name" value="PIN_dom"/>
</dbReference>